<proteinExistence type="predicted"/>
<comment type="caution">
    <text evidence="1">The sequence shown here is derived from an EMBL/GenBank/DDBJ whole genome shotgun (WGS) entry which is preliminary data.</text>
</comment>
<dbReference type="EMBL" id="BARU01044803">
    <property type="protein sequence ID" value="GAH81485.1"/>
    <property type="molecule type" value="Genomic_DNA"/>
</dbReference>
<gene>
    <name evidence="1" type="ORF">S03H2_68204</name>
</gene>
<sequence length="136" mass="16477">MEVPNEIFALFERSKEHLSEMVEEYEICKEKGIITPRAKIITHQALSLCRHALDHAMRFYWNEKWYDRLSETQKSDFNLVYFPVAWREKNFANKLNNNKMKDLKIYAPMVYGFLFNCQAFNNDNYKWLHNLNCNRN</sequence>
<name>X1JJ48_9ZZZZ</name>
<evidence type="ECO:0000313" key="1">
    <source>
        <dbReference type="EMBL" id="GAH81485.1"/>
    </source>
</evidence>
<reference evidence="1" key="1">
    <citation type="journal article" date="2014" name="Front. Microbiol.">
        <title>High frequency of phylogenetically diverse reductive dehalogenase-homologous genes in deep subseafloor sedimentary metagenomes.</title>
        <authorList>
            <person name="Kawai M."/>
            <person name="Futagami T."/>
            <person name="Toyoda A."/>
            <person name="Takaki Y."/>
            <person name="Nishi S."/>
            <person name="Hori S."/>
            <person name="Arai W."/>
            <person name="Tsubouchi T."/>
            <person name="Morono Y."/>
            <person name="Uchiyama I."/>
            <person name="Ito T."/>
            <person name="Fujiyama A."/>
            <person name="Inagaki F."/>
            <person name="Takami H."/>
        </authorList>
    </citation>
    <scope>NUCLEOTIDE SEQUENCE</scope>
    <source>
        <strain evidence="1">Expedition CK06-06</strain>
    </source>
</reference>
<protein>
    <submittedName>
        <fullName evidence="1">Uncharacterized protein</fullName>
    </submittedName>
</protein>
<accession>X1JJ48</accession>
<organism evidence="1">
    <name type="scientific">marine sediment metagenome</name>
    <dbReference type="NCBI Taxonomy" id="412755"/>
    <lineage>
        <taxon>unclassified sequences</taxon>
        <taxon>metagenomes</taxon>
        <taxon>ecological metagenomes</taxon>
    </lineage>
</organism>
<dbReference type="AlphaFoldDB" id="X1JJ48"/>